<dbReference type="Pfam" id="PF15985">
    <property type="entry name" value="KH_6"/>
    <property type="match status" value="1"/>
</dbReference>
<keyword evidence="12" id="KW-1185">Reference proteome</keyword>
<evidence type="ECO:0000259" key="8">
    <source>
        <dbReference type="Pfam" id="PF14382"/>
    </source>
</evidence>
<dbReference type="OrthoDB" id="1650at2759"/>
<comment type="similarity">
    <text evidence="2">Belongs to the RRP4 family.</text>
</comment>
<evidence type="ECO:0000256" key="5">
    <source>
        <dbReference type="ARBA" id="ARBA00022884"/>
    </source>
</evidence>
<feature type="domain" description="RRP4 S1" evidence="10">
    <location>
        <begin position="114"/>
        <end position="185"/>
    </location>
</feature>
<dbReference type="PANTHER" id="PTHR21321">
    <property type="entry name" value="PNAS-3 RELATED"/>
    <property type="match status" value="1"/>
</dbReference>
<name>A0A8J4UNT1_9MYCE</name>
<dbReference type="Pfam" id="PF14382">
    <property type="entry name" value="ECR1_N"/>
    <property type="match status" value="1"/>
</dbReference>
<dbReference type="GO" id="GO:0003723">
    <property type="term" value="F:RNA binding"/>
    <property type="evidence" value="ECO:0007669"/>
    <property type="project" value="UniProtKB-KW"/>
</dbReference>
<evidence type="ECO:0000256" key="1">
    <source>
        <dbReference type="ARBA" id="ARBA00004123"/>
    </source>
</evidence>
<dbReference type="InterPro" id="IPR012340">
    <property type="entry name" value="NA-bd_OB-fold"/>
</dbReference>
<feature type="compositionally biased region" description="Low complexity" evidence="7">
    <location>
        <begin position="357"/>
        <end position="367"/>
    </location>
</feature>
<dbReference type="InterPro" id="IPR048565">
    <property type="entry name" value="S1_RRP4"/>
</dbReference>
<feature type="compositionally biased region" description="Acidic residues" evidence="7">
    <location>
        <begin position="346"/>
        <end position="356"/>
    </location>
</feature>
<dbReference type="InterPro" id="IPR026699">
    <property type="entry name" value="Exosome_RNA_bind1/RRP40/RRP4"/>
</dbReference>
<evidence type="ECO:0000313" key="12">
    <source>
        <dbReference type="Proteomes" id="UP000695562"/>
    </source>
</evidence>
<dbReference type="GO" id="GO:0034475">
    <property type="term" value="P:U4 snRNA 3'-end processing"/>
    <property type="evidence" value="ECO:0007669"/>
    <property type="project" value="TreeGrafter"/>
</dbReference>
<dbReference type="Pfam" id="PF21266">
    <property type="entry name" value="S1_RRP4"/>
    <property type="match status" value="1"/>
</dbReference>
<evidence type="ECO:0000313" key="11">
    <source>
        <dbReference type="EMBL" id="KAF2068356.1"/>
    </source>
</evidence>
<evidence type="ECO:0008006" key="13">
    <source>
        <dbReference type="Google" id="ProtNLM"/>
    </source>
</evidence>
<dbReference type="GO" id="GO:0071051">
    <property type="term" value="P:poly(A)-dependent snoRNA 3'-end processing"/>
    <property type="evidence" value="ECO:0007669"/>
    <property type="project" value="TreeGrafter"/>
</dbReference>
<feature type="domain" description="Exosome complex component N-terminal" evidence="8">
    <location>
        <begin position="65"/>
        <end position="102"/>
    </location>
</feature>
<feature type="domain" description="K Homology" evidence="9">
    <location>
        <begin position="208"/>
        <end position="249"/>
    </location>
</feature>
<dbReference type="InterPro" id="IPR036612">
    <property type="entry name" value="KH_dom_type_1_sf"/>
</dbReference>
<keyword evidence="4" id="KW-0271">Exosome</keyword>
<keyword evidence="3" id="KW-0698">rRNA processing</keyword>
<evidence type="ECO:0000259" key="9">
    <source>
        <dbReference type="Pfam" id="PF15985"/>
    </source>
</evidence>
<dbReference type="PANTHER" id="PTHR21321:SF4">
    <property type="entry name" value="EXOSOME COMPLEX COMPONENT RRP4"/>
    <property type="match status" value="1"/>
</dbReference>
<dbReference type="GO" id="GO:0071035">
    <property type="term" value="P:nuclear polyadenylation-dependent rRNA catabolic process"/>
    <property type="evidence" value="ECO:0007669"/>
    <property type="project" value="TreeGrafter"/>
</dbReference>
<gene>
    <name evidence="11" type="ORF">CYY_010316</name>
</gene>
<dbReference type="GO" id="GO:0000176">
    <property type="term" value="C:nuclear exosome (RNase complex)"/>
    <property type="evidence" value="ECO:0007669"/>
    <property type="project" value="TreeGrafter"/>
</dbReference>
<dbReference type="Gene3D" id="2.40.50.100">
    <property type="match status" value="1"/>
</dbReference>
<dbReference type="Gene3D" id="2.40.50.140">
    <property type="entry name" value="Nucleic acid-binding proteins"/>
    <property type="match status" value="1"/>
</dbReference>
<dbReference type="AlphaFoldDB" id="A0A8J4UNT1"/>
<dbReference type="CDD" id="cd22525">
    <property type="entry name" value="KH-I_Rrp4_eukar"/>
    <property type="match status" value="1"/>
</dbReference>
<dbReference type="GO" id="GO:0071034">
    <property type="term" value="P:CUT catabolic process"/>
    <property type="evidence" value="ECO:0007669"/>
    <property type="project" value="TreeGrafter"/>
</dbReference>
<dbReference type="GO" id="GO:0000467">
    <property type="term" value="P:exonucleolytic trimming to generate mature 3'-end of 5.8S rRNA from tricistronic rRNA transcript (SSU-rRNA, 5.8S rRNA, LSU-rRNA)"/>
    <property type="evidence" value="ECO:0007669"/>
    <property type="project" value="TreeGrafter"/>
</dbReference>
<comment type="caution">
    <text evidence="11">The sequence shown here is derived from an EMBL/GenBank/DDBJ whole genome shotgun (WGS) entry which is preliminary data.</text>
</comment>
<organism evidence="11 12">
    <name type="scientific">Polysphondylium violaceum</name>
    <dbReference type="NCBI Taxonomy" id="133409"/>
    <lineage>
        <taxon>Eukaryota</taxon>
        <taxon>Amoebozoa</taxon>
        <taxon>Evosea</taxon>
        <taxon>Eumycetozoa</taxon>
        <taxon>Dictyostelia</taxon>
        <taxon>Dictyosteliales</taxon>
        <taxon>Dictyosteliaceae</taxon>
        <taxon>Polysphondylium</taxon>
    </lineage>
</organism>
<evidence type="ECO:0000256" key="7">
    <source>
        <dbReference type="SAM" id="MobiDB-lite"/>
    </source>
</evidence>
<feature type="region of interest" description="Disordered" evidence="7">
    <location>
        <begin position="346"/>
        <end position="374"/>
    </location>
</feature>
<evidence type="ECO:0000256" key="4">
    <source>
        <dbReference type="ARBA" id="ARBA00022835"/>
    </source>
</evidence>
<keyword evidence="5" id="KW-0694">RNA-binding</keyword>
<protein>
    <recommendedName>
        <fullName evidence="13">Ribosomal RNA-processing protein 4</fullName>
    </recommendedName>
</protein>
<comment type="subcellular location">
    <subcellularLocation>
        <location evidence="1">Nucleus</location>
    </subcellularLocation>
</comment>
<dbReference type="FunFam" id="2.40.50.140:FF:000038">
    <property type="entry name" value="Exosome complex component RRP4"/>
    <property type="match status" value="1"/>
</dbReference>
<dbReference type="SUPFAM" id="SSF50249">
    <property type="entry name" value="Nucleic acid-binding proteins"/>
    <property type="match status" value="1"/>
</dbReference>
<dbReference type="InterPro" id="IPR025721">
    <property type="entry name" value="Exosome_cplx_N_dom"/>
</dbReference>
<dbReference type="Proteomes" id="UP000695562">
    <property type="component" value="Unassembled WGS sequence"/>
</dbReference>
<evidence type="ECO:0000256" key="3">
    <source>
        <dbReference type="ARBA" id="ARBA00022552"/>
    </source>
</evidence>
<evidence type="ECO:0000256" key="2">
    <source>
        <dbReference type="ARBA" id="ARBA00009155"/>
    </source>
</evidence>
<dbReference type="SUPFAM" id="SSF54791">
    <property type="entry name" value="Eukaryotic type KH-domain (KH-domain type I)"/>
    <property type="match status" value="1"/>
</dbReference>
<sequence length="374" mass="42407">MTTSNNSNTTTGTGTTTNELNYLSNINIQIFSPQKRIKLKHIDQSKKQDTDETINSNAAFFSKKLVIPGQVISREGEYLKGHGTFHNRSHLVASVCGTLEKVDKLVSVKAVKARYQGEVGDIIVGRITEIASKRWKVDVNSRQDYILMLSAINLPGGIQRRRTSSDELQMRTFFVENDLVYAEVQMLMGDGSVAIHTRNQKYGKLQNGHFMSVVPSLMKRSKQHYYSLDCGVDVILGLNGYIWVADTEQQRKQVAYIQQKEKDSFDSTIVIPEEIKQITKESSERISRVVNSIALLEKGFISIHHKSIMQVYKTSIKMNLSSKDLLHPDYIKQILTVLSLSNANDDFEDDQDDDDINNNNNNNNNNNKESMMMM</sequence>
<proteinExistence type="inferred from homology"/>
<reference evidence="11" key="1">
    <citation type="submission" date="2020-01" db="EMBL/GenBank/DDBJ databases">
        <title>Development of genomics and gene disruption for Polysphondylium violaceum indicates a role for the polyketide synthase stlB in stalk morphogenesis.</title>
        <authorList>
            <person name="Narita B."/>
            <person name="Kawabe Y."/>
            <person name="Kin K."/>
            <person name="Saito T."/>
            <person name="Gibbs R."/>
            <person name="Kuspa A."/>
            <person name="Muzny D."/>
            <person name="Queller D."/>
            <person name="Richards S."/>
            <person name="Strassman J."/>
            <person name="Sucgang R."/>
            <person name="Worley K."/>
            <person name="Schaap P."/>
        </authorList>
    </citation>
    <scope>NUCLEOTIDE SEQUENCE</scope>
    <source>
        <strain evidence="11">QSvi11</strain>
    </source>
</reference>
<dbReference type="CDD" id="cd05789">
    <property type="entry name" value="S1_Rrp4"/>
    <property type="match status" value="1"/>
</dbReference>
<dbReference type="GO" id="GO:0071038">
    <property type="term" value="P:TRAMP-dependent tRNA surveillance pathway"/>
    <property type="evidence" value="ECO:0007669"/>
    <property type="project" value="TreeGrafter"/>
</dbReference>
<evidence type="ECO:0000256" key="6">
    <source>
        <dbReference type="ARBA" id="ARBA00023242"/>
    </source>
</evidence>
<dbReference type="InterPro" id="IPR004088">
    <property type="entry name" value="KH_dom_type_1"/>
</dbReference>
<dbReference type="EMBL" id="AJWJ01001035">
    <property type="protein sequence ID" value="KAF2068356.1"/>
    <property type="molecule type" value="Genomic_DNA"/>
</dbReference>
<dbReference type="GO" id="GO:0000177">
    <property type="term" value="C:cytoplasmic exosome (RNase complex)"/>
    <property type="evidence" value="ECO:0007669"/>
    <property type="project" value="TreeGrafter"/>
</dbReference>
<accession>A0A8J4UNT1</accession>
<keyword evidence="6" id="KW-0539">Nucleus</keyword>
<dbReference type="SUPFAM" id="SSF110324">
    <property type="entry name" value="Ribosomal L27 protein-like"/>
    <property type="match status" value="1"/>
</dbReference>
<evidence type="ECO:0000259" key="10">
    <source>
        <dbReference type="Pfam" id="PF21266"/>
    </source>
</evidence>